<dbReference type="SUPFAM" id="SSF143865">
    <property type="entry name" value="CorA soluble domain-like"/>
    <property type="match status" value="1"/>
</dbReference>
<protein>
    <submittedName>
        <fullName evidence="1">Uncharacterized protein</fullName>
    </submittedName>
</protein>
<dbReference type="InterPro" id="IPR045861">
    <property type="entry name" value="CorA_cytoplasmic_dom"/>
</dbReference>
<reference evidence="1" key="1">
    <citation type="submission" date="2015-04" db="EMBL/GenBank/DDBJ databases">
        <title>The genome sequence of the plant pathogenic Rhizarian Plasmodiophora brassicae reveals insights in its biotrophic life cycle and the origin of chitin synthesis.</title>
        <authorList>
            <person name="Schwelm A."/>
            <person name="Fogelqvist J."/>
            <person name="Knaust A."/>
            <person name="Julke S."/>
            <person name="Lilja T."/>
            <person name="Dhandapani V."/>
            <person name="Bonilla-Rosso G."/>
            <person name="Karlsson M."/>
            <person name="Shevchenko A."/>
            <person name="Choi S.R."/>
            <person name="Kim H.G."/>
            <person name="Park J.Y."/>
            <person name="Lim Y.P."/>
            <person name="Ludwig-Muller J."/>
            <person name="Dixelius C."/>
        </authorList>
    </citation>
    <scope>NUCLEOTIDE SEQUENCE</scope>
    <source>
        <tissue evidence="1">Potato root galls</tissue>
    </source>
</reference>
<feature type="non-terminal residue" evidence="1">
    <location>
        <position position="1"/>
    </location>
</feature>
<proteinExistence type="predicted"/>
<accession>A0A0H5RE51</accession>
<sequence>LDKILNLHYERPKSYILGRHNFMIIPVYRLTTRSIQSFSKYIRAQETDFGKQRAEALSVIRPFIEIEECEIAIFNDILTWNELIHIQTRWRLANMRMHCRIPSDIKNASQVAPEEIATPIFADLKRQLETNYSLLRRGNTEWLQFAILDTIGKSLLSVTESLRHLIDFHQDLLHAQEAAYSRSDLLFLTELGDDLESLQRKVRPLRRIVRSIAEEDKHSEGVRRYLSDTDEEVTNCLSDIDQML</sequence>
<feature type="non-terminal residue" evidence="1">
    <location>
        <position position="244"/>
    </location>
</feature>
<evidence type="ECO:0000313" key="1">
    <source>
        <dbReference type="EMBL" id="CRZ06839.1"/>
    </source>
</evidence>
<dbReference type="AlphaFoldDB" id="A0A0H5RE51"/>
<dbReference type="EMBL" id="HACM01006397">
    <property type="protein sequence ID" value="CRZ06839.1"/>
    <property type="molecule type" value="Transcribed_RNA"/>
</dbReference>
<dbReference type="Gene3D" id="1.20.58.340">
    <property type="entry name" value="Magnesium transport protein CorA, transmembrane region"/>
    <property type="match status" value="1"/>
</dbReference>
<organism evidence="1">
    <name type="scientific">Spongospora subterranea</name>
    <dbReference type="NCBI Taxonomy" id="70186"/>
    <lineage>
        <taxon>Eukaryota</taxon>
        <taxon>Sar</taxon>
        <taxon>Rhizaria</taxon>
        <taxon>Endomyxa</taxon>
        <taxon>Phytomyxea</taxon>
        <taxon>Plasmodiophorida</taxon>
        <taxon>Plasmodiophoridae</taxon>
        <taxon>Spongospora</taxon>
    </lineage>
</organism>
<name>A0A0H5RE51_9EUKA</name>